<accession>A0ABZ3IFH6</accession>
<dbReference type="Proteomes" id="UP000216752">
    <property type="component" value="Chromosome"/>
</dbReference>
<organism evidence="1 2">
    <name type="scientific">Sporomusa silvacetica DSM 10669</name>
    <dbReference type="NCBI Taxonomy" id="1123289"/>
    <lineage>
        <taxon>Bacteria</taxon>
        <taxon>Bacillati</taxon>
        <taxon>Bacillota</taxon>
        <taxon>Negativicutes</taxon>
        <taxon>Selenomonadales</taxon>
        <taxon>Sporomusaceae</taxon>
        <taxon>Sporomusa</taxon>
    </lineage>
</organism>
<name>A0ABZ3IFH6_9FIRM</name>
<evidence type="ECO:0000313" key="2">
    <source>
        <dbReference type="Proteomes" id="UP000216752"/>
    </source>
</evidence>
<sequence length="104" mass="11985">MNRREFLQRTFGACSTIWLGQNFLEVCSAIAKEQSVKLLNSRSGLENLTGSYQNYFWIELAIWSAPEIILSQNPYEFLLLIKKCQAGKGRRDRFIVPISSPVKR</sequence>
<reference evidence="1" key="1">
    <citation type="submission" date="2024-05" db="EMBL/GenBank/DDBJ databases">
        <title>Isolation and characterization of Sporomusa carbonis sp. nov., a carboxydotrophic hydrogenogen in the genus of Sporomusa isolated from a charcoal burning pile.</title>
        <authorList>
            <person name="Boeer T."/>
            <person name="Rosenbaum F."/>
            <person name="Eysell L."/>
            <person name="Mueller V."/>
            <person name="Daniel R."/>
            <person name="Poehlein A."/>
        </authorList>
    </citation>
    <scope>NUCLEOTIDE SEQUENCE [LARGE SCALE GENOMIC DNA]</scope>
    <source>
        <strain evidence="1">DSM 10669</strain>
    </source>
</reference>
<gene>
    <name evidence="1" type="ORF">SPSIL_004930</name>
</gene>
<evidence type="ECO:0000313" key="1">
    <source>
        <dbReference type="EMBL" id="XFO64391.1"/>
    </source>
</evidence>
<dbReference type="EMBL" id="CP155573">
    <property type="protein sequence ID" value="XFO64391.1"/>
    <property type="molecule type" value="Genomic_DNA"/>
</dbReference>
<keyword evidence="2" id="KW-1185">Reference proteome</keyword>
<protein>
    <submittedName>
        <fullName evidence="1">Uncharacterized protein</fullName>
    </submittedName>
</protein>
<proteinExistence type="predicted"/>